<dbReference type="GO" id="GO:0016020">
    <property type="term" value="C:membrane"/>
    <property type="evidence" value="ECO:0007669"/>
    <property type="project" value="TreeGrafter"/>
</dbReference>
<feature type="domain" description="Acyltransferase 3" evidence="3">
    <location>
        <begin position="24"/>
        <end position="338"/>
    </location>
</feature>
<dbReference type="RefSeq" id="WP_369061431.1">
    <property type="nucleotide sequence ID" value="NZ_CP158375.1"/>
</dbReference>
<accession>A0AB39KXH1</accession>
<evidence type="ECO:0000313" key="4">
    <source>
        <dbReference type="EMBL" id="XDO97911.1"/>
    </source>
</evidence>
<feature type="transmembrane region" description="Helical" evidence="2">
    <location>
        <begin position="151"/>
        <end position="172"/>
    </location>
</feature>
<keyword evidence="2" id="KW-0812">Transmembrane</keyword>
<dbReference type="PANTHER" id="PTHR23028">
    <property type="entry name" value="ACETYLTRANSFERASE"/>
    <property type="match status" value="1"/>
</dbReference>
<sequence length="415" mass="45938">MVAFRPLLNRLPRLRPESDDFLHLDALRFLASAGIVFFHLMGELRLPDFGEAMIKRAGPLNLLVDLFFVISGMMIAHAYAGRLKSPEDYGRFMQKRFARLAPLHWLTLLAFLPLMSWLMPGRFARIDVGCLAPTALFLHAIPNCGGLRFNFPSWSIGAEMMMYVALPAFLILYRRAWTLFLAAAVVLVFLYGVGRAGPINRPWWEWTFDWGVMRALPAFMIGLGLYAIRDKLRLLPAPKLLLAATTVAYLAGMYFRVPKSILVLIVYAIAASALAADLSGKVDALTRKLAPLGQLTYSLYMWHAFALLFFVQQLPRRTGIGHDVWIVLSVPILLVVSYVSLVAFERPMRSWIAGLPIFPRKRRDDAASSLVSAGDDLSSAHSANYAPGVTPPVEAARAPGSPITAPSAPRSGEAV</sequence>
<feature type="transmembrane region" description="Helical" evidence="2">
    <location>
        <begin position="324"/>
        <end position="344"/>
    </location>
</feature>
<dbReference type="GO" id="GO:0016747">
    <property type="term" value="F:acyltransferase activity, transferring groups other than amino-acyl groups"/>
    <property type="evidence" value="ECO:0007669"/>
    <property type="project" value="InterPro"/>
</dbReference>
<evidence type="ECO:0000256" key="2">
    <source>
        <dbReference type="SAM" id="Phobius"/>
    </source>
</evidence>
<gene>
    <name evidence="4" type="ORF">ABOZ73_05700</name>
</gene>
<dbReference type="PANTHER" id="PTHR23028:SF53">
    <property type="entry name" value="ACYL_TRANSF_3 DOMAIN-CONTAINING PROTEIN"/>
    <property type="match status" value="1"/>
</dbReference>
<evidence type="ECO:0000256" key="1">
    <source>
        <dbReference type="SAM" id="MobiDB-lite"/>
    </source>
</evidence>
<feature type="transmembrane region" description="Helical" evidence="2">
    <location>
        <begin position="100"/>
        <end position="119"/>
    </location>
</feature>
<dbReference type="AlphaFoldDB" id="A0AB39KXH1"/>
<protein>
    <submittedName>
        <fullName evidence="4">Acyltransferase</fullName>
        <ecNumber evidence="4">2.3.-.-</ecNumber>
    </submittedName>
</protein>
<feature type="transmembrane region" description="Helical" evidence="2">
    <location>
        <begin position="292"/>
        <end position="312"/>
    </location>
</feature>
<proteinExistence type="predicted"/>
<feature type="transmembrane region" description="Helical" evidence="2">
    <location>
        <begin position="179"/>
        <end position="198"/>
    </location>
</feature>
<keyword evidence="2" id="KW-0472">Membrane</keyword>
<organism evidence="4">
    <name type="scientific">Caulobacter sp. 73W</name>
    <dbReference type="NCBI Taxonomy" id="3161137"/>
    <lineage>
        <taxon>Bacteria</taxon>
        <taxon>Pseudomonadati</taxon>
        <taxon>Pseudomonadota</taxon>
        <taxon>Alphaproteobacteria</taxon>
        <taxon>Caulobacterales</taxon>
        <taxon>Caulobacteraceae</taxon>
        <taxon>Caulobacter</taxon>
    </lineage>
</organism>
<feature type="transmembrane region" description="Helical" evidence="2">
    <location>
        <begin position="210"/>
        <end position="228"/>
    </location>
</feature>
<dbReference type="Pfam" id="PF01757">
    <property type="entry name" value="Acyl_transf_3"/>
    <property type="match status" value="1"/>
</dbReference>
<keyword evidence="2" id="KW-1133">Transmembrane helix</keyword>
<evidence type="ECO:0000259" key="3">
    <source>
        <dbReference type="Pfam" id="PF01757"/>
    </source>
</evidence>
<feature type="transmembrane region" description="Helical" evidence="2">
    <location>
        <begin position="21"/>
        <end position="40"/>
    </location>
</feature>
<keyword evidence="4" id="KW-0808">Transferase</keyword>
<feature type="transmembrane region" description="Helical" evidence="2">
    <location>
        <begin position="60"/>
        <end position="80"/>
    </location>
</feature>
<dbReference type="GO" id="GO:0000271">
    <property type="term" value="P:polysaccharide biosynthetic process"/>
    <property type="evidence" value="ECO:0007669"/>
    <property type="project" value="TreeGrafter"/>
</dbReference>
<name>A0AB39KXH1_9CAUL</name>
<reference evidence="4" key="1">
    <citation type="submission" date="2024-06" db="EMBL/GenBank/DDBJ databases">
        <title>Caulobacter inopinatus, sp. nov.</title>
        <authorList>
            <person name="Donachie S.P."/>
        </authorList>
    </citation>
    <scope>NUCLEOTIDE SEQUENCE</scope>
    <source>
        <strain evidence="4">73W</strain>
    </source>
</reference>
<keyword evidence="4" id="KW-0012">Acyltransferase</keyword>
<dbReference type="EC" id="2.3.-.-" evidence="4"/>
<dbReference type="InterPro" id="IPR050879">
    <property type="entry name" value="Acyltransferase_3"/>
</dbReference>
<feature type="region of interest" description="Disordered" evidence="1">
    <location>
        <begin position="377"/>
        <end position="415"/>
    </location>
</feature>
<dbReference type="EMBL" id="CP158375">
    <property type="protein sequence ID" value="XDO97911.1"/>
    <property type="molecule type" value="Genomic_DNA"/>
</dbReference>
<dbReference type="InterPro" id="IPR002656">
    <property type="entry name" value="Acyl_transf_3_dom"/>
</dbReference>